<feature type="compositionally biased region" description="Polar residues" evidence="5">
    <location>
        <begin position="246"/>
        <end position="255"/>
    </location>
</feature>
<feature type="compositionally biased region" description="Low complexity" evidence="5">
    <location>
        <begin position="570"/>
        <end position="582"/>
    </location>
</feature>
<name>A0A315VUU1_GAMAF</name>
<dbReference type="EMBL" id="NHOQ01001156">
    <property type="protein sequence ID" value="PWA26969.1"/>
    <property type="molecule type" value="Genomic_DNA"/>
</dbReference>
<dbReference type="GO" id="GO:0008270">
    <property type="term" value="F:zinc ion binding"/>
    <property type="evidence" value="ECO:0007669"/>
    <property type="project" value="UniProtKB-KW"/>
</dbReference>
<dbReference type="AlphaFoldDB" id="A0A315VUU1"/>
<dbReference type="SUPFAM" id="SSF57667">
    <property type="entry name" value="beta-beta-alpha zinc fingers"/>
    <property type="match status" value="1"/>
</dbReference>
<evidence type="ECO:0000313" key="7">
    <source>
        <dbReference type="EMBL" id="PWA26969.1"/>
    </source>
</evidence>
<keyword evidence="8" id="KW-1185">Reference proteome</keyword>
<feature type="domain" description="C2H2-type" evidence="6">
    <location>
        <begin position="539"/>
        <end position="568"/>
    </location>
</feature>
<keyword evidence="2" id="KW-0238">DNA-binding</keyword>
<sequence>MTTTTAPHLNHMFQSQWKPTATLYNMLFCEAIKGFLENIIEKQHHECSRQVTPSNWSVPPTIDDLSTLDQATSRPITDQAPADKDLHPWRPPLSSRAQPTTTPSPPLARSSGPHPSLTSTTSAGPWGIQCSPRQEELESILTDEVKHFSQHRLSCWWNIKEPALRLLLQDRSGDLRCFLCNFRQPPNDVEMACGTLLPSISTFASGPTDKSRSIGGAYLKWKEELSHLKRPSVPERSSCCNPDHPTATSITSTSMSKKETEPDLDLDYDFILSNSILQQQQQQQQQEDAMGCSSAQAMSSSPGSFTSSYQLPSPQDTASELLYTIPDISDVSPSGGFVAELMRPDLDPAYLHLPSLHGKFVVKTTMDMGEYSQSMTVGKACVGSASDSAPSRVSPSFVCSRIKQENPSNCTISQPIDLHLAGVNSHGRAGQQQRPSNLDLHAFPGNGRTMTSTRLSSSSSLSPDNPLGREHQLGHPLSQIPLPPQGYHHGTSQGYTSYPQGSSMQYPEGLMISSGDCLPEEPKPKRGRRSWPRKRVATHTCDYVGCGKTYTKSSHLKAHHRTHTAHLTPTRCTASHSSSSTRSSSTTCWSRVFHLLPAVVLGEDPVLAGVLTLSEGAAGAPLDKVAVSDPYPLLPKLVDNGSELGGVTSGLSSDLLSEGVGSAGFSKLDKAAGGAAGAVVTGAEEVDEVWVVSLPSSSSEVKSCRDYSLIPARVGTFGKRDFYSLDPEHSEGFIKDHHGTTNYTRPTASWPHLSRLILWFTQGWAIKLYSYDNYFQRLFPSGRGDGSSLESALTKESLEDGAEASAADVEPGSSRVLLTTLEMKEGT</sequence>
<evidence type="ECO:0000256" key="1">
    <source>
        <dbReference type="ARBA" id="ARBA00023015"/>
    </source>
</evidence>
<feature type="region of interest" description="Disordered" evidence="5">
    <location>
        <begin position="789"/>
        <end position="827"/>
    </location>
</feature>
<evidence type="ECO:0000256" key="3">
    <source>
        <dbReference type="ARBA" id="ARBA00023163"/>
    </source>
</evidence>
<evidence type="ECO:0000259" key="6">
    <source>
        <dbReference type="PROSITE" id="PS50157"/>
    </source>
</evidence>
<reference evidence="7 8" key="1">
    <citation type="journal article" date="2018" name="G3 (Bethesda)">
        <title>A High-Quality Reference Genome for the Invasive Mosquitofish Gambusia affinis Using a Chicago Library.</title>
        <authorList>
            <person name="Hoffberg S.L."/>
            <person name="Troendle N.J."/>
            <person name="Glenn T.C."/>
            <person name="Mahmud O."/>
            <person name="Louha S."/>
            <person name="Chalopin D."/>
            <person name="Bennetzen J.L."/>
            <person name="Mauricio R."/>
        </authorList>
    </citation>
    <scope>NUCLEOTIDE SEQUENCE [LARGE SCALE GENOMIC DNA]</scope>
    <source>
        <strain evidence="7">NE01/NJP1002.9</strain>
        <tissue evidence="7">Muscle</tissue>
    </source>
</reference>
<dbReference type="CDD" id="cd21582">
    <property type="entry name" value="KLF4_N"/>
    <property type="match status" value="1"/>
</dbReference>
<evidence type="ECO:0000256" key="5">
    <source>
        <dbReference type="SAM" id="MobiDB-lite"/>
    </source>
</evidence>
<keyword evidence="4" id="KW-0479">Metal-binding</keyword>
<feature type="region of interest" description="Disordered" evidence="5">
    <location>
        <begin position="278"/>
        <end position="313"/>
    </location>
</feature>
<feature type="compositionally biased region" description="Low complexity" evidence="5">
    <location>
        <begin position="278"/>
        <end position="304"/>
    </location>
</feature>
<dbReference type="PROSITE" id="PS50157">
    <property type="entry name" value="ZINC_FINGER_C2H2_2"/>
    <property type="match status" value="1"/>
</dbReference>
<keyword evidence="3" id="KW-0804">Transcription</keyword>
<comment type="caution">
    <text evidence="7">The sequence shown here is derived from an EMBL/GenBank/DDBJ whole genome shotgun (WGS) entry which is preliminary data.</text>
</comment>
<feature type="region of interest" description="Disordered" evidence="5">
    <location>
        <begin position="513"/>
        <end position="532"/>
    </location>
</feature>
<dbReference type="InterPro" id="IPR036236">
    <property type="entry name" value="Znf_C2H2_sf"/>
</dbReference>
<feature type="region of interest" description="Disordered" evidence="5">
    <location>
        <begin position="426"/>
        <end position="500"/>
    </location>
</feature>
<feature type="compositionally biased region" description="Polar residues" evidence="5">
    <location>
        <begin position="490"/>
        <end position="500"/>
    </location>
</feature>
<keyword evidence="4" id="KW-0862">Zinc</keyword>
<gene>
    <name evidence="7" type="ORF">CCH79_00000975</name>
</gene>
<feature type="region of interest" description="Disordered" evidence="5">
    <location>
        <begin position="560"/>
        <end position="582"/>
    </location>
</feature>
<feature type="region of interest" description="Disordered" evidence="5">
    <location>
        <begin position="74"/>
        <end position="129"/>
    </location>
</feature>
<proteinExistence type="predicted"/>
<dbReference type="Proteomes" id="UP000250572">
    <property type="component" value="Unassembled WGS sequence"/>
</dbReference>
<dbReference type="InterPro" id="IPR013087">
    <property type="entry name" value="Znf_C2H2_type"/>
</dbReference>
<dbReference type="STRING" id="33528.ENSGAFP00000017348"/>
<keyword evidence="4" id="KW-0863">Zinc-finger</keyword>
<keyword evidence="1" id="KW-0805">Transcription regulation</keyword>
<dbReference type="PROSITE" id="PS00028">
    <property type="entry name" value="ZINC_FINGER_C2H2_1"/>
    <property type="match status" value="1"/>
</dbReference>
<feature type="region of interest" description="Disordered" evidence="5">
    <location>
        <begin position="232"/>
        <end position="259"/>
    </location>
</feature>
<dbReference type="Gene3D" id="3.30.160.60">
    <property type="entry name" value="Classic Zinc Finger"/>
    <property type="match status" value="1"/>
</dbReference>
<evidence type="ECO:0000256" key="4">
    <source>
        <dbReference type="PROSITE-ProRule" id="PRU00042"/>
    </source>
</evidence>
<evidence type="ECO:0000256" key="2">
    <source>
        <dbReference type="ARBA" id="ARBA00023125"/>
    </source>
</evidence>
<dbReference type="GO" id="GO:0003677">
    <property type="term" value="F:DNA binding"/>
    <property type="evidence" value="ECO:0007669"/>
    <property type="project" value="UniProtKB-KW"/>
</dbReference>
<organism evidence="7 8">
    <name type="scientific">Gambusia affinis</name>
    <name type="common">Western mosquitofish</name>
    <name type="synonym">Heterandria affinis</name>
    <dbReference type="NCBI Taxonomy" id="33528"/>
    <lineage>
        <taxon>Eukaryota</taxon>
        <taxon>Metazoa</taxon>
        <taxon>Chordata</taxon>
        <taxon>Craniata</taxon>
        <taxon>Vertebrata</taxon>
        <taxon>Euteleostomi</taxon>
        <taxon>Actinopterygii</taxon>
        <taxon>Neopterygii</taxon>
        <taxon>Teleostei</taxon>
        <taxon>Neoteleostei</taxon>
        <taxon>Acanthomorphata</taxon>
        <taxon>Ovalentaria</taxon>
        <taxon>Atherinomorphae</taxon>
        <taxon>Cyprinodontiformes</taxon>
        <taxon>Poeciliidae</taxon>
        <taxon>Poeciliinae</taxon>
        <taxon>Gambusia</taxon>
    </lineage>
</organism>
<dbReference type="FunFam" id="3.30.160.60:FF:000237">
    <property type="entry name" value="Krueppel-like factor 2"/>
    <property type="match status" value="1"/>
</dbReference>
<evidence type="ECO:0000313" key="8">
    <source>
        <dbReference type="Proteomes" id="UP000250572"/>
    </source>
</evidence>
<feature type="compositionally biased region" description="Low complexity" evidence="5">
    <location>
        <begin position="448"/>
        <end position="462"/>
    </location>
</feature>
<protein>
    <recommendedName>
        <fullName evidence="6">C2H2-type domain-containing protein</fullName>
    </recommendedName>
</protein>
<accession>A0A315VUU1</accession>